<evidence type="ECO:0000256" key="4">
    <source>
        <dbReference type="SAM" id="MobiDB-lite"/>
    </source>
</evidence>
<evidence type="ECO:0008006" key="7">
    <source>
        <dbReference type="Google" id="ProtNLM"/>
    </source>
</evidence>
<evidence type="ECO:0000256" key="1">
    <source>
        <dbReference type="ARBA" id="ARBA00023015"/>
    </source>
</evidence>
<feature type="region of interest" description="Leucine repeat I (LRI)" evidence="3">
    <location>
        <begin position="373"/>
        <end position="433"/>
    </location>
</feature>
<dbReference type="AlphaFoldDB" id="A0A843WSG9"/>
<feature type="region of interest" description="Disordered" evidence="4">
    <location>
        <begin position="344"/>
        <end position="368"/>
    </location>
</feature>
<proteinExistence type="inferred from homology"/>
<dbReference type="PANTHER" id="PTHR31636">
    <property type="entry name" value="OSJNBA0084A10.13 PROTEIN-RELATED"/>
    <property type="match status" value="1"/>
</dbReference>
<feature type="region of interest" description="Disordered" evidence="4">
    <location>
        <begin position="135"/>
        <end position="160"/>
    </location>
</feature>
<dbReference type="Proteomes" id="UP000652761">
    <property type="component" value="Unassembled WGS sequence"/>
</dbReference>
<accession>A0A843WSG9</accession>
<dbReference type="Pfam" id="PF03514">
    <property type="entry name" value="GRAS"/>
    <property type="match status" value="1"/>
</dbReference>
<dbReference type="OrthoDB" id="47276at2759"/>
<keyword evidence="1" id="KW-0805">Transcription regulation</keyword>
<reference evidence="5" key="1">
    <citation type="submission" date="2017-07" db="EMBL/GenBank/DDBJ databases">
        <title>Taro Niue Genome Assembly and Annotation.</title>
        <authorList>
            <person name="Atibalentja N."/>
            <person name="Keating K."/>
            <person name="Fields C.J."/>
        </authorList>
    </citation>
    <scope>NUCLEOTIDE SEQUENCE</scope>
    <source>
        <strain evidence="5">Niue_2</strain>
        <tissue evidence="5">Leaf</tissue>
    </source>
</reference>
<feature type="short sequence motif" description="VHIID" evidence="3">
    <location>
        <begin position="483"/>
        <end position="487"/>
    </location>
</feature>
<evidence type="ECO:0000256" key="3">
    <source>
        <dbReference type="PROSITE-ProRule" id="PRU01191"/>
    </source>
</evidence>
<protein>
    <recommendedName>
        <fullName evidence="7">Scarecrow-like protein 9</fullName>
    </recommendedName>
</protein>
<feature type="region of interest" description="VHIID" evidence="3">
    <location>
        <begin position="452"/>
        <end position="517"/>
    </location>
</feature>
<evidence type="ECO:0000313" key="6">
    <source>
        <dbReference type="Proteomes" id="UP000652761"/>
    </source>
</evidence>
<feature type="compositionally biased region" description="Basic and acidic residues" evidence="4">
    <location>
        <begin position="287"/>
        <end position="299"/>
    </location>
</feature>
<comment type="similarity">
    <text evidence="3">Belongs to the GRAS family.</text>
</comment>
<gene>
    <name evidence="5" type="ORF">Taro_047289</name>
</gene>
<name>A0A843WSG9_COLES</name>
<keyword evidence="2" id="KW-0804">Transcription</keyword>
<dbReference type="PROSITE" id="PS50985">
    <property type="entry name" value="GRAS"/>
    <property type="match status" value="1"/>
</dbReference>
<feature type="region of interest" description="Disordered" evidence="4">
    <location>
        <begin position="275"/>
        <end position="302"/>
    </location>
</feature>
<evidence type="ECO:0000313" key="5">
    <source>
        <dbReference type="EMBL" id="MQM14363.1"/>
    </source>
</evidence>
<evidence type="ECO:0000256" key="2">
    <source>
        <dbReference type="ARBA" id="ARBA00023163"/>
    </source>
</evidence>
<organism evidence="5 6">
    <name type="scientific">Colocasia esculenta</name>
    <name type="common">Wild taro</name>
    <name type="synonym">Arum esculentum</name>
    <dbReference type="NCBI Taxonomy" id="4460"/>
    <lineage>
        <taxon>Eukaryota</taxon>
        <taxon>Viridiplantae</taxon>
        <taxon>Streptophyta</taxon>
        <taxon>Embryophyta</taxon>
        <taxon>Tracheophyta</taxon>
        <taxon>Spermatophyta</taxon>
        <taxon>Magnoliopsida</taxon>
        <taxon>Liliopsida</taxon>
        <taxon>Araceae</taxon>
        <taxon>Aroideae</taxon>
        <taxon>Colocasieae</taxon>
        <taxon>Colocasia</taxon>
    </lineage>
</organism>
<comment type="caution">
    <text evidence="3">Lacks conserved residue(s) required for the propagation of feature annotation.</text>
</comment>
<feature type="region of interest" description="Leucine repeat II (LRII)" evidence="3">
    <location>
        <begin position="533"/>
        <end position="565"/>
    </location>
</feature>
<dbReference type="InterPro" id="IPR005202">
    <property type="entry name" value="TF_GRAS"/>
</dbReference>
<feature type="compositionally biased region" description="Low complexity" evidence="4">
    <location>
        <begin position="135"/>
        <end position="144"/>
    </location>
</feature>
<sequence length="753" mass="83671">MVMDTGIRELSGMIDGFCLGDALSNQGAIAALEEAEDPESFFNHTGLVDPPLILPEVPDGFSVPPVSTSPQGFLEDSEIFSDIALSYISEMLMEEEEMDGRALLYDQEGPDLRDAVKPFYDVLGEQYPPPLDLLPFFSDSSASPEDSGGGHCSNSFTSSSPSGGAVEEGCLFEYPSPQVGSSSVDYSSQTSFGSSNGVPDGAEEALFRAAEEDFQIEMQQLWQYKKGVEEASKFLPDQKKLVIDLEAGSPLPRDAAELQSGLLEVKVEQEDKGVAVNGGARNRKNPHHEEDLDVEEGRSTKHSAVVCSDEDDVAPEMFDKVLLCPQGRPNDAISSLREALQSELESKAVKSNGHSKGGNGKSRGKRPPKKEVIDLRTLLIHCAQAVATDDRRSASEQLKHIRQHSSMDGDGSQRLAHCFADGLEARLAGTGVQRYHSMEVKSRSAAAILKAYHLYLAACPFKKVFHFVANQSILNAAEGATRLHIIDFGIWYGFQWPCLIQRLSLRPGGPPHLRITGVEMPQPGFRPAERVAEAGRRLADYARRFGVPFEYRPISARWEDIRVEELGIDREEVLVVNCLCKFKNLVDETVVVDSPRDRVLHAIRRMRPDLFIHGVVNGAYGAPFFVTRFREALFHFSALFDMLDATVPREHPERKLIEREIFGREAMNVIACEGSERVERPETYKQWQARNLRAGLVQVPLNRDITRKTRDKVRNCYHKDFLIDVDGGWLLQGWKGRITYALSTWRASQAGGF</sequence>
<dbReference type="EMBL" id="NMUH01006061">
    <property type="protein sequence ID" value="MQM14363.1"/>
    <property type="molecule type" value="Genomic_DNA"/>
</dbReference>
<feature type="region of interest" description="SAW" evidence="3">
    <location>
        <begin position="671"/>
        <end position="746"/>
    </location>
</feature>
<keyword evidence="6" id="KW-1185">Reference proteome</keyword>
<comment type="caution">
    <text evidence="5">The sequence shown here is derived from an EMBL/GenBank/DDBJ whole genome shotgun (WGS) entry which is preliminary data.</text>
</comment>